<proteinExistence type="predicted"/>
<protein>
    <submittedName>
        <fullName evidence="2">Uncharacterized protein</fullName>
    </submittedName>
</protein>
<keyword evidence="1" id="KW-1133">Transmembrane helix</keyword>
<keyword evidence="3" id="KW-1185">Reference proteome</keyword>
<reference evidence="2 3" key="1">
    <citation type="submission" date="2020-08" db="EMBL/GenBank/DDBJ databases">
        <authorList>
            <person name="Kim C.M."/>
        </authorList>
    </citation>
    <scope>NUCLEOTIDE SEQUENCE [LARGE SCALE GENOMIC DNA]</scope>
    <source>
        <strain evidence="2 3">UL070</strain>
    </source>
</reference>
<organism evidence="2 3">
    <name type="scientific">Aquipseudomonas ullengensis</name>
    <dbReference type="NCBI Taxonomy" id="2759166"/>
    <lineage>
        <taxon>Bacteria</taxon>
        <taxon>Pseudomonadati</taxon>
        <taxon>Pseudomonadota</taxon>
        <taxon>Gammaproteobacteria</taxon>
        <taxon>Pseudomonadales</taxon>
        <taxon>Pseudomonadaceae</taxon>
        <taxon>Aquipseudomonas</taxon>
    </lineage>
</organism>
<dbReference type="Proteomes" id="UP000542720">
    <property type="component" value="Unassembled WGS sequence"/>
</dbReference>
<keyword evidence="1" id="KW-0472">Membrane</keyword>
<evidence type="ECO:0000313" key="3">
    <source>
        <dbReference type="Proteomes" id="UP000542720"/>
    </source>
</evidence>
<feature type="transmembrane region" description="Helical" evidence="1">
    <location>
        <begin position="20"/>
        <end position="41"/>
    </location>
</feature>
<keyword evidence="1" id="KW-0812">Transmembrane</keyword>
<name>A0A7W4Q9P0_9GAMM</name>
<dbReference type="AlphaFoldDB" id="A0A7W4Q9P0"/>
<sequence>MQQDLQPHPLAKPIRRLTIAAWVIAAVLLLNTLAPYAVMLFPQLYVSQAKEIEESLNKTLGKEEFSVDAKALSEKQKFNTIPGNQFHAMPLDEKIIHASAIALTRIEKTSDGKQRQVIQEFLKKAPGVTIYNEVGSEFQSRYVGNDEMDYGDGAIVFFLGSPARAISWSYFSGDRVDSLERIPLSLLREKCKAAQGAPNSAVQ</sequence>
<dbReference type="RefSeq" id="WP_183088417.1">
    <property type="nucleotide sequence ID" value="NZ_JACJUD010000002.1"/>
</dbReference>
<evidence type="ECO:0000256" key="1">
    <source>
        <dbReference type="SAM" id="Phobius"/>
    </source>
</evidence>
<dbReference type="EMBL" id="JACJUD010000002">
    <property type="protein sequence ID" value="MBB2494849.1"/>
    <property type="molecule type" value="Genomic_DNA"/>
</dbReference>
<gene>
    <name evidence="2" type="ORF">H3H51_07430</name>
</gene>
<comment type="caution">
    <text evidence="2">The sequence shown here is derived from an EMBL/GenBank/DDBJ whole genome shotgun (WGS) entry which is preliminary data.</text>
</comment>
<evidence type="ECO:0000313" key="2">
    <source>
        <dbReference type="EMBL" id="MBB2494849.1"/>
    </source>
</evidence>
<accession>A0A7W4Q9P0</accession>